<dbReference type="GO" id="GO:0005886">
    <property type="term" value="C:plasma membrane"/>
    <property type="evidence" value="ECO:0007669"/>
    <property type="project" value="TreeGrafter"/>
</dbReference>
<name>A0AAE3AEA3_9FIRM</name>
<dbReference type="RefSeq" id="WP_302929801.1">
    <property type="nucleotide sequence ID" value="NZ_JAJEPW010000060.1"/>
</dbReference>
<reference evidence="2" key="1">
    <citation type="submission" date="2021-10" db="EMBL/GenBank/DDBJ databases">
        <title>Anaerobic single-cell dispensing facilitates the cultivation of human gut bacteria.</title>
        <authorList>
            <person name="Afrizal A."/>
        </authorList>
    </citation>
    <scope>NUCLEOTIDE SEQUENCE</scope>
    <source>
        <strain evidence="2">CLA-AA-H272</strain>
    </source>
</reference>
<comment type="caution">
    <text evidence="2">The sequence shown here is derived from an EMBL/GenBank/DDBJ whole genome shotgun (WGS) entry which is preliminary data.</text>
</comment>
<feature type="transmembrane region" description="Helical" evidence="1">
    <location>
        <begin position="605"/>
        <end position="629"/>
    </location>
</feature>
<keyword evidence="1" id="KW-0472">Membrane</keyword>
<protein>
    <submittedName>
        <fullName evidence="2">ABC transporter permease</fullName>
    </submittedName>
</protein>
<organism evidence="2 3">
    <name type="scientific">Brotocaccenecus cirricatena</name>
    <dbReference type="NCBI Taxonomy" id="3064195"/>
    <lineage>
        <taxon>Bacteria</taxon>
        <taxon>Bacillati</taxon>
        <taxon>Bacillota</taxon>
        <taxon>Clostridia</taxon>
        <taxon>Eubacteriales</taxon>
        <taxon>Oscillospiraceae</taxon>
        <taxon>Brotocaccenecus</taxon>
    </lineage>
</organism>
<sequence>MNPMHQLTRRPVKAAFGALLLALAGVILALSGGQFWAAVQTRAGVEETYTTVAVVTGGKRQLVSSGDIVYEDIGPTYEANEFLKETAQKGWSIIRGQAAMGLAGGYSPKLTPLTTFYQMDVDSSDTRIDNDEDVPYNFAILEIEITEVGEERVYYPREYDTGAFFNWVVSGKVLGVQAMSGDWNDPTGRNANFYLQITGESDAAGKALQAGQRILVFTHNYRDLDFEQRCLIAEDLRLSGYEVDPRSLDIENNMIRYADRTTDITITDGEGNPWPDDAPLYKDPVTGNESTIDLRRLNTIAFNVDDCSQPWTLYDEQWNVEEQKWEWTVQRVIAYDTDYDLASFTVLPEGVTAEEMIASSPTWQKAMESVRVNSHSVPVLAVNHLEALADFAAGTTMVTQGRSISQAEYDSGAAVCLVSESLARENGLNVGDVLPLSLYEYDQDLRYSYIHEYNPRPSCYLPDQGFQQETEYTIIGLYRQSNEWVTTPTSFTPNSVFVPEKSVTCQTVTGNYGVWSSLILQNGTIDQMEARLEENDLGGAVTYYDQGYSDIVESLDGYTRVSRTVLLVGLALWAVVLAAYCVLLPMQEGKTALRMWTLGAKRRDIAGQIWTPSALMAAAGTVIALAVSIPGMSWATDKIQALTGSDLTLKVSTGQTVALCAGALAIALAVIALVSVSTAQRGIRKAE</sequence>
<dbReference type="EMBL" id="JAJEPW010000060">
    <property type="protein sequence ID" value="MCC2130644.1"/>
    <property type="molecule type" value="Genomic_DNA"/>
</dbReference>
<dbReference type="PANTHER" id="PTHR30572">
    <property type="entry name" value="MEMBRANE COMPONENT OF TRANSPORTER-RELATED"/>
    <property type="match status" value="1"/>
</dbReference>
<dbReference type="InterPro" id="IPR050250">
    <property type="entry name" value="Macrolide_Exporter_MacB"/>
</dbReference>
<dbReference type="GO" id="GO:0022857">
    <property type="term" value="F:transmembrane transporter activity"/>
    <property type="evidence" value="ECO:0007669"/>
    <property type="project" value="TreeGrafter"/>
</dbReference>
<proteinExistence type="predicted"/>
<evidence type="ECO:0000313" key="3">
    <source>
        <dbReference type="Proteomes" id="UP001199319"/>
    </source>
</evidence>
<dbReference type="PANTHER" id="PTHR30572:SF4">
    <property type="entry name" value="ABC TRANSPORTER PERMEASE YTRF"/>
    <property type="match status" value="1"/>
</dbReference>
<feature type="transmembrane region" description="Helical" evidence="1">
    <location>
        <begin position="565"/>
        <end position="584"/>
    </location>
</feature>
<keyword evidence="1" id="KW-1133">Transmembrane helix</keyword>
<evidence type="ECO:0000256" key="1">
    <source>
        <dbReference type="SAM" id="Phobius"/>
    </source>
</evidence>
<gene>
    <name evidence="2" type="ORF">LKD37_14180</name>
</gene>
<dbReference type="AlphaFoldDB" id="A0AAE3AEA3"/>
<keyword evidence="3" id="KW-1185">Reference proteome</keyword>
<feature type="transmembrane region" description="Helical" evidence="1">
    <location>
        <begin position="656"/>
        <end position="676"/>
    </location>
</feature>
<accession>A0AAE3AEA3</accession>
<keyword evidence="1" id="KW-0812">Transmembrane</keyword>
<evidence type="ECO:0000313" key="2">
    <source>
        <dbReference type="EMBL" id="MCC2130644.1"/>
    </source>
</evidence>
<dbReference type="Proteomes" id="UP001199319">
    <property type="component" value="Unassembled WGS sequence"/>
</dbReference>